<dbReference type="Pfam" id="PF17899">
    <property type="entry name" value="Peptidase_M61_N"/>
    <property type="match status" value="1"/>
</dbReference>
<proteinExistence type="predicted"/>
<dbReference type="InterPro" id="IPR024191">
    <property type="entry name" value="Peptidase_M61"/>
</dbReference>
<evidence type="ECO:0000313" key="3">
    <source>
        <dbReference type="Proteomes" id="UP000190150"/>
    </source>
</evidence>
<evidence type="ECO:0000259" key="1">
    <source>
        <dbReference type="SMART" id="SM00228"/>
    </source>
</evidence>
<protein>
    <submittedName>
        <fullName evidence="2">Predicted metalloprotease, contains C-terminal PDZ domain</fullName>
    </submittedName>
</protein>
<dbReference type="Gene3D" id="2.30.42.10">
    <property type="match status" value="1"/>
</dbReference>
<dbReference type="SMART" id="SM00228">
    <property type="entry name" value="PDZ"/>
    <property type="match status" value="1"/>
</dbReference>
<dbReference type="AlphaFoldDB" id="A0A1T5C9N7"/>
<dbReference type="Gene3D" id="2.60.40.3650">
    <property type="match status" value="1"/>
</dbReference>
<dbReference type="InterPro" id="IPR036034">
    <property type="entry name" value="PDZ_sf"/>
</dbReference>
<feature type="domain" description="PDZ" evidence="1">
    <location>
        <begin position="467"/>
        <end position="538"/>
    </location>
</feature>
<dbReference type="InterPro" id="IPR027268">
    <property type="entry name" value="Peptidase_M4/M1_CTD_sf"/>
</dbReference>
<dbReference type="InterPro" id="IPR040756">
    <property type="entry name" value="Peptidase_M61_N"/>
</dbReference>
<dbReference type="Gene3D" id="1.10.390.10">
    <property type="entry name" value="Neutral Protease Domain 2"/>
    <property type="match status" value="1"/>
</dbReference>
<dbReference type="OrthoDB" id="9778516at2"/>
<dbReference type="PIRSF" id="PIRSF016493">
    <property type="entry name" value="Glycyl_aminpptds"/>
    <property type="match status" value="1"/>
</dbReference>
<dbReference type="Proteomes" id="UP000190150">
    <property type="component" value="Unassembled WGS sequence"/>
</dbReference>
<dbReference type="EMBL" id="FUZF01000003">
    <property type="protein sequence ID" value="SKB56101.1"/>
    <property type="molecule type" value="Genomic_DNA"/>
</dbReference>
<keyword evidence="2" id="KW-0645">Protease</keyword>
<accession>A0A1T5C9N7</accession>
<dbReference type="InterPro" id="IPR007963">
    <property type="entry name" value="Peptidase_M61_catalytic"/>
</dbReference>
<organism evidence="2 3">
    <name type="scientific">Sphingobacterium nematocida</name>
    <dbReference type="NCBI Taxonomy" id="1513896"/>
    <lineage>
        <taxon>Bacteria</taxon>
        <taxon>Pseudomonadati</taxon>
        <taxon>Bacteroidota</taxon>
        <taxon>Sphingobacteriia</taxon>
        <taxon>Sphingobacteriales</taxon>
        <taxon>Sphingobacteriaceae</taxon>
        <taxon>Sphingobacterium</taxon>
    </lineage>
</organism>
<dbReference type="SUPFAM" id="SSF55486">
    <property type="entry name" value="Metalloproteases ('zincins'), catalytic domain"/>
    <property type="match status" value="1"/>
</dbReference>
<dbReference type="STRING" id="1513896.SAMN05660841_01242"/>
<dbReference type="GO" id="GO:0008237">
    <property type="term" value="F:metallopeptidase activity"/>
    <property type="evidence" value="ECO:0007669"/>
    <property type="project" value="UniProtKB-KW"/>
</dbReference>
<dbReference type="GO" id="GO:0006508">
    <property type="term" value="P:proteolysis"/>
    <property type="evidence" value="ECO:0007669"/>
    <property type="project" value="UniProtKB-KW"/>
</dbReference>
<sequence length="579" mass="65967">MHSSIHFTLSFSEPQAHYVEVQMHVKGFSSVDHLDIKMPVWAPGSYLIREYPKNVERFSATSLNGQDLAAYKTSKNTWRIEHQGTDVVIKYAVYAFETSVRTSHIDYSHAFLSPVGVFMYVDGHLDLPTKVAIEMPNHWRKVSTGLEPTNNTNEYNAVNFDILYDSPIEIGNQDIWSFEVDGIPHEFAMVGTADYDKEQLTEDITKIISEENRIWGSNPNSHYTFITHNYQSSTGGLEHLNSTVLAASRFAYSQPSTYKNYLSLVAHEYFHLWNVKRLRPKALGPFDYEQENYTTALWIMEGFTAYYDNLIIRRCGFFDEKEYLQQLAIDFNTVYNRPGYKLQSAAMSSFDTWIKQYRPDENSQNTSISYYNKGAMLAAALDIKIIAETQAKHRLDDVLKAAYQQFYIIENRGFEEDEFQELAQNITGVDLNDIFLAAHGIYELDYNFYFNKVGYQLVDHNAGQQNVTLGVKTVISDNRIIVKHVDRNSGAWVAGLNVEDELIAVNGYRLESQGKAMDYILSKAKDGDQLTVLIARDGLISTLEVPVHLSDKKAYSIEITPDAEAQTAALGKIWLSKNG</sequence>
<dbReference type="Pfam" id="PF05299">
    <property type="entry name" value="Peptidase_M61"/>
    <property type="match status" value="1"/>
</dbReference>
<reference evidence="3" key="1">
    <citation type="submission" date="2017-02" db="EMBL/GenBank/DDBJ databases">
        <authorList>
            <person name="Varghese N."/>
            <person name="Submissions S."/>
        </authorList>
    </citation>
    <scope>NUCLEOTIDE SEQUENCE [LARGE SCALE GENOMIC DNA]</scope>
    <source>
        <strain evidence="3">DSM 24091</strain>
    </source>
</reference>
<evidence type="ECO:0000313" key="2">
    <source>
        <dbReference type="EMBL" id="SKB56101.1"/>
    </source>
</evidence>
<keyword evidence="2" id="KW-0482">Metalloprotease</keyword>
<name>A0A1T5C9N7_9SPHI</name>
<keyword evidence="3" id="KW-1185">Reference proteome</keyword>
<dbReference type="RefSeq" id="WP_079642178.1">
    <property type="nucleotide sequence ID" value="NZ_FUZF01000003.1"/>
</dbReference>
<dbReference type="InterPro" id="IPR001478">
    <property type="entry name" value="PDZ"/>
</dbReference>
<dbReference type="Pfam" id="PF13180">
    <property type="entry name" value="PDZ_2"/>
    <property type="match status" value="1"/>
</dbReference>
<gene>
    <name evidence="2" type="ORF">SAMN05660841_01242</name>
</gene>
<dbReference type="SUPFAM" id="SSF50156">
    <property type="entry name" value="PDZ domain-like"/>
    <property type="match status" value="1"/>
</dbReference>
<keyword evidence="2" id="KW-0378">Hydrolase</keyword>